<evidence type="ECO:0000256" key="1">
    <source>
        <dbReference type="SAM" id="SignalP"/>
    </source>
</evidence>
<protein>
    <submittedName>
        <fullName evidence="2">Uncharacterized protein</fullName>
    </submittedName>
</protein>
<reference evidence="2" key="2">
    <citation type="submission" date="2021-08" db="EMBL/GenBank/DDBJ databases">
        <authorList>
            <person name="Tani A."/>
            <person name="Ola A."/>
            <person name="Ogura Y."/>
            <person name="Katsura K."/>
            <person name="Hayashi T."/>
        </authorList>
    </citation>
    <scope>NUCLEOTIDE SEQUENCE</scope>
    <source>
        <strain evidence="2">DSM 23632</strain>
    </source>
</reference>
<dbReference type="RefSeq" id="WP_238184221.1">
    <property type="nucleotide sequence ID" value="NZ_BPRB01000235.1"/>
</dbReference>
<reference evidence="2" key="1">
    <citation type="journal article" date="2021" name="Front. Microbiol.">
        <title>Comprehensive Comparative Genomics and Phenotyping of Methylobacterium Species.</title>
        <authorList>
            <person name="Alessa O."/>
            <person name="Ogura Y."/>
            <person name="Fujitani Y."/>
            <person name="Takami H."/>
            <person name="Hayashi T."/>
            <person name="Sahin N."/>
            <person name="Tani A."/>
        </authorList>
    </citation>
    <scope>NUCLEOTIDE SEQUENCE</scope>
    <source>
        <strain evidence="2">DSM 23632</strain>
    </source>
</reference>
<dbReference type="EMBL" id="BPRB01000235">
    <property type="protein sequence ID" value="GJE61659.1"/>
    <property type="molecule type" value="Genomic_DNA"/>
</dbReference>
<keyword evidence="3" id="KW-1185">Reference proteome</keyword>
<sequence length="365" mass="38574">MRLVGQSLLVCLALCGSVGGAVAQSMSGIRLKEDLSKTSTLGMKPSASQEMGPFSMRKWVFQDGNELAVTARRSDGRIVYLESSWGGRVAGSPTDYPGVNFGETTLADLRARLGSNGFTYVSRTMFEIPDGIGTANSYEVASSSGAVVTFISVVKKGDIDAVRTGKRKLGEVAKVDSIVLADASYLDGLWGKERRADPNAMPVRWNDGAAATAPAAVTTAGDGVVGLVRALECNGGFKPEVVLGALQKAGAIGTKPAQNGDGIPSFVPRTRIEFHGLTATTVEGWNHQGRMFSRGPGTAPPIHVGITVLGDEKEVTETLRRNGVPVSPYVEGKPFLYVTGADYFDPTLSAKYRGRKLSSVICSIH</sequence>
<keyword evidence="1" id="KW-0732">Signal</keyword>
<name>A0ABQ4U396_9HYPH</name>
<proteinExistence type="predicted"/>
<comment type="caution">
    <text evidence="2">The sequence shown here is derived from an EMBL/GenBank/DDBJ whole genome shotgun (WGS) entry which is preliminary data.</text>
</comment>
<dbReference type="Proteomes" id="UP001055057">
    <property type="component" value="Unassembled WGS sequence"/>
</dbReference>
<gene>
    <name evidence="2" type="ORF">MPOCJGCO_3782</name>
</gene>
<evidence type="ECO:0000313" key="2">
    <source>
        <dbReference type="EMBL" id="GJE61659.1"/>
    </source>
</evidence>
<accession>A0ABQ4U396</accession>
<evidence type="ECO:0000313" key="3">
    <source>
        <dbReference type="Proteomes" id="UP001055057"/>
    </source>
</evidence>
<feature type="signal peptide" evidence="1">
    <location>
        <begin position="1"/>
        <end position="23"/>
    </location>
</feature>
<organism evidence="2 3">
    <name type="scientific">Methylobacterium trifolii</name>
    <dbReference type="NCBI Taxonomy" id="1003092"/>
    <lineage>
        <taxon>Bacteria</taxon>
        <taxon>Pseudomonadati</taxon>
        <taxon>Pseudomonadota</taxon>
        <taxon>Alphaproteobacteria</taxon>
        <taxon>Hyphomicrobiales</taxon>
        <taxon>Methylobacteriaceae</taxon>
        <taxon>Methylobacterium</taxon>
    </lineage>
</organism>
<feature type="chain" id="PRO_5045554234" evidence="1">
    <location>
        <begin position="24"/>
        <end position="365"/>
    </location>
</feature>